<evidence type="ECO:0000256" key="3">
    <source>
        <dbReference type="ARBA" id="ARBA00022692"/>
    </source>
</evidence>
<comment type="caution">
    <text evidence="8">The sequence shown here is derived from an EMBL/GenBank/DDBJ whole genome shotgun (WGS) entry which is preliminary data.</text>
</comment>
<feature type="transmembrane region" description="Helical" evidence="6">
    <location>
        <begin position="12"/>
        <end position="36"/>
    </location>
</feature>
<feature type="transmembrane region" description="Helical" evidence="6">
    <location>
        <begin position="368"/>
        <end position="394"/>
    </location>
</feature>
<feature type="transmembrane region" description="Helical" evidence="6">
    <location>
        <begin position="333"/>
        <end position="356"/>
    </location>
</feature>
<sequence length="424" mass="45967">MYKAMCKKLPEISPAFAAALTVAFVLYSGLFGFSAVRSRRQNYSFYSLLPADKVTELSGTVFSNPVKTSSGRFYSVVLNAESASSARIKSSASGQTLVLLPAADVEALYPGKLFSKAHSAVFAEQGARLTCSVRYANAFFIAEKTVFNGWKNRISRFRALCRLNLKRILYAWKKAGGLALALLSGSREYADERLVTAFKNSGLSHVLALSGMHLALFAGSAAALGRFGGKKLSVFMSLLFVCAFVWFAGATPSLIRSFLYVLIMFVCDICFVKPQTPSSSFDCLSAAFLVHVFLFPKDAYTSAFMLSYAAVLGIIVFENAVCPYLYKLLPRAAAKVVGVSVGAWAFTAPISIVLFGQFAPIGILSSPILSPLVAVFTVTSLVCITLSFAMPFLLTPLGSIIRALYALLEHAVMYFARFKPIVFN</sequence>
<evidence type="ECO:0000256" key="2">
    <source>
        <dbReference type="ARBA" id="ARBA00022475"/>
    </source>
</evidence>
<organism evidence="8 9">
    <name type="scientific">Treponema lecithinolyticum ATCC 700332</name>
    <dbReference type="NCBI Taxonomy" id="1321815"/>
    <lineage>
        <taxon>Bacteria</taxon>
        <taxon>Pseudomonadati</taxon>
        <taxon>Spirochaetota</taxon>
        <taxon>Spirochaetia</taxon>
        <taxon>Spirochaetales</taxon>
        <taxon>Treponemataceae</taxon>
        <taxon>Treponema</taxon>
    </lineage>
</organism>
<protein>
    <submittedName>
        <fullName evidence="8">ComEC/Rec2-like protein</fullName>
    </submittedName>
</protein>
<keyword evidence="5 6" id="KW-0472">Membrane</keyword>
<feature type="domain" description="ComEC/Rec2-related protein" evidence="7">
    <location>
        <begin position="182"/>
        <end position="418"/>
    </location>
</feature>
<dbReference type="NCBIfam" id="TIGR00360">
    <property type="entry name" value="ComEC_N-term"/>
    <property type="match status" value="1"/>
</dbReference>
<feature type="transmembrane region" description="Helical" evidence="6">
    <location>
        <begin position="206"/>
        <end position="225"/>
    </location>
</feature>
<evidence type="ECO:0000259" key="7">
    <source>
        <dbReference type="Pfam" id="PF03772"/>
    </source>
</evidence>
<feature type="transmembrane region" description="Helical" evidence="6">
    <location>
        <begin position="168"/>
        <end position="186"/>
    </location>
</feature>
<name>A0ABN0NZC9_TRELE</name>
<comment type="subcellular location">
    <subcellularLocation>
        <location evidence="1">Cell membrane</location>
        <topology evidence="1">Multi-pass membrane protein</topology>
    </subcellularLocation>
</comment>
<evidence type="ECO:0000256" key="4">
    <source>
        <dbReference type="ARBA" id="ARBA00022989"/>
    </source>
</evidence>
<accession>A0ABN0NZC9</accession>
<keyword evidence="4 6" id="KW-1133">Transmembrane helix</keyword>
<dbReference type="RefSeq" id="WP_021687108.1">
    <property type="nucleotide sequence ID" value="NZ_KI260564.1"/>
</dbReference>
<proteinExistence type="predicted"/>
<evidence type="ECO:0000313" key="9">
    <source>
        <dbReference type="Proteomes" id="UP000016649"/>
    </source>
</evidence>
<dbReference type="PANTHER" id="PTHR30619:SF1">
    <property type="entry name" value="RECOMBINATION PROTEIN 2"/>
    <property type="match status" value="1"/>
</dbReference>
<evidence type="ECO:0000256" key="6">
    <source>
        <dbReference type="SAM" id="Phobius"/>
    </source>
</evidence>
<reference evidence="8 9" key="1">
    <citation type="submission" date="2013-08" db="EMBL/GenBank/DDBJ databases">
        <authorList>
            <person name="Weinstock G."/>
            <person name="Sodergren E."/>
            <person name="Wylie T."/>
            <person name="Fulton L."/>
            <person name="Fulton R."/>
            <person name="Fronick C."/>
            <person name="O'Laughlin M."/>
            <person name="Godfrey J."/>
            <person name="Miner T."/>
            <person name="Herter B."/>
            <person name="Appelbaum E."/>
            <person name="Cordes M."/>
            <person name="Lek S."/>
            <person name="Wollam A."/>
            <person name="Pepin K.H."/>
            <person name="Palsikar V.B."/>
            <person name="Mitreva M."/>
            <person name="Wilson R.K."/>
        </authorList>
    </citation>
    <scope>NUCLEOTIDE SEQUENCE [LARGE SCALE GENOMIC DNA]</scope>
    <source>
        <strain evidence="8 9">ATCC 700332</strain>
    </source>
</reference>
<dbReference type="Pfam" id="PF03772">
    <property type="entry name" value="Competence"/>
    <property type="match status" value="1"/>
</dbReference>
<evidence type="ECO:0000313" key="8">
    <source>
        <dbReference type="EMBL" id="ERJ93424.1"/>
    </source>
</evidence>
<dbReference type="InterPro" id="IPR052159">
    <property type="entry name" value="Competence_DNA_uptake"/>
</dbReference>
<evidence type="ECO:0000256" key="5">
    <source>
        <dbReference type="ARBA" id="ARBA00023136"/>
    </source>
</evidence>
<dbReference type="Proteomes" id="UP000016649">
    <property type="component" value="Unassembled WGS sequence"/>
</dbReference>
<keyword evidence="9" id="KW-1185">Reference proteome</keyword>
<keyword evidence="2" id="KW-1003">Cell membrane</keyword>
<evidence type="ECO:0000256" key="1">
    <source>
        <dbReference type="ARBA" id="ARBA00004651"/>
    </source>
</evidence>
<feature type="transmembrane region" description="Helical" evidence="6">
    <location>
        <begin position="302"/>
        <end position="326"/>
    </location>
</feature>
<dbReference type="InterPro" id="IPR004477">
    <property type="entry name" value="ComEC_N"/>
</dbReference>
<dbReference type="PANTHER" id="PTHR30619">
    <property type="entry name" value="DNA INTERNALIZATION/COMPETENCE PROTEIN COMEC/REC2"/>
    <property type="match status" value="1"/>
</dbReference>
<gene>
    <name evidence="8" type="ORF">HMPREF9193_00890</name>
</gene>
<keyword evidence="3 6" id="KW-0812">Transmembrane</keyword>
<dbReference type="EMBL" id="AWVH01000025">
    <property type="protein sequence ID" value="ERJ93424.1"/>
    <property type="molecule type" value="Genomic_DNA"/>
</dbReference>
<feature type="transmembrane region" description="Helical" evidence="6">
    <location>
        <begin position="232"/>
        <end position="248"/>
    </location>
</feature>